<organism evidence="2 4">
    <name type="scientific">Rhodocollybia butyracea</name>
    <dbReference type="NCBI Taxonomy" id="206335"/>
    <lineage>
        <taxon>Eukaryota</taxon>
        <taxon>Fungi</taxon>
        <taxon>Dikarya</taxon>
        <taxon>Basidiomycota</taxon>
        <taxon>Agaricomycotina</taxon>
        <taxon>Agaricomycetes</taxon>
        <taxon>Agaricomycetidae</taxon>
        <taxon>Agaricales</taxon>
        <taxon>Marasmiineae</taxon>
        <taxon>Omphalotaceae</taxon>
        <taxon>Rhodocollybia</taxon>
    </lineage>
</organism>
<feature type="domain" description="SPRY" evidence="1">
    <location>
        <begin position="105"/>
        <end position="249"/>
    </location>
</feature>
<dbReference type="Proteomes" id="UP000772434">
    <property type="component" value="Unassembled WGS sequence"/>
</dbReference>
<dbReference type="Gene3D" id="2.60.120.920">
    <property type="match status" value="1"/>
</dbReference>
<protein>
    <recommendedName>
        <fullName evidence="1">SPRY domain-containing protein</fullName>
    </recommendedName>
</protein>
<keyword evidence="4" id="KW-1185">Reference proteome</keyword>
<proteinExistence type="predicted"/>
<evidence type="ECO:0000313" key="2">
    <source>
        <dbReference type="EMBL" id="KAF9028529.1"/>
    </source>
</evidence>
<dbReference type="InterPro" id="IPR043136">
    <property type="entry name" value="B30.2/SPRY_sf"/>
</dbReference>
<evidence type="ECO:0000313" key="3">
    <source>
        <dbReference type="EMBL" id="KAF9068409.1"/>
    </source>
</evidence>
<evidence type="ECO:0000313" key="4">
    <source>
        <dbReference type="Proteomes" id="UP000772434"/>
    </source>
</evidence>
<dbReference type="EMBL" id="JADNRY010000061">
    <property type="protein sequence ID" value="KAF9068409.1"/>
    <property type="molecule type" value="Genomic_DNA"/>
</dbReference>
<dbReference type="InterPro" id="IPR003877">
    <property type="entry name" value="SPRY_dom"/>
</dbReference>
<name>A0A9P5P541_9AGAR</name>
<dbReference type="OrthoDB" id="258495at2759"/>
<dbReference type="InterPro" id="IPR050618">
    <property type="entry name" value="Ubq-SigPath_Reg"/>
</dbReference>
<evidence type="ECO:0000259" key="1">
    <source>
        <dbReference type="SMART" id="SM00449"/>
    </source>
</evidence>
<dbReference type="InterPro" id="IPR013320">
    <property type="entry name" value="ConA-like_dom_sf"/>
</dbReference>
<dbReference type="AlphaFoldDB" id="A0A9P5P541"/>
<dbReference type="PANTHER" id="PTHR12864">
    <property type="entry name" value="RAN BINDING PROTEIN 9-RELATED"/>
    <property type="match status" value="1"/>
</dbReference>
<comment type="caution">
    <text evidence="2">The sequence shown here is derived from an EMBL/GenBank/DDBJ whole genome shotgun (WGS) entry which is preliminary data.</text>
</comment>
<accession>A0A9P5P541</accession>
<dbReference type="SUPFAM" id="SSF49899">
    <property type="entry name" value="Concanavalin A-like lectins/glucanases"/>
    <property type="match status" value="1"/>
</dbReference>
<reference evidence="2" key="1">
    <citation type="submission" date="2020-11" db="EMBL/GenBank/DDBJ databases">
        <authorList>
            <consortium name="DOE Joint Genome Institute"/>
            <person name="Ahrendt S."/>
            <person name="Riley R."/>
            <person name="Andreopoulos W."/>
            <person name="Labutti K."/>
            <person name="Pangilinan J."/>
            <person name="Ruiz-Duenas F.J."/>
            <person name="Barrasa J.M."/>
            <person name="Sanchez-Garcia M."/>
            <person name="Camarero S."/>
            <person name="Miyauchi S."/>
            <person name="Serrano A."/>
            <person name="Linde D."/>
            <person name="Babiker R."/>
            <person name="Drula E."/>
            <person name="Ayuso-Fernandez I."/>
            <person name="Pacheco R."/>
            <person name="Padilla G."/>
            <person name="Ferreira P."/>
            <person name="Barriuso J."/>
            <person name="Kellner H."/>
            <person name="Castanera R."/>
            <person name="Alfaro M."/>
            <person name="Ramirez L."/>
            <person name="Pisabarro A.G."/>
            <person name="Kuo A."/>
            <person name="Tritt A."/>
            <person name="Lipzen A."/>
            <person name="He G."/>
            <person name="Yan M."/>
            <person name="Ng V."/>
            <person name="Cullen D."/>
            <person name="Martin F."/>
            <person name="Rosso M.-N."/>
            <person name="Henrissat B."/>
            <person name="Hibbett D."/>
            <person name="Martinez A.T."/>
            <person name="Grigoriev I.V."/>
        </authorList>
    </citation>
    <scope>NUCLEOTIDE SEQUENCE</scope>
    <source>
        <strain evidence="2">AH 40177</strain>
    </source>
</reference>
<sequence>MLGQFNEASDQEYQDGRSFCLEYPLLPPSLVPSHIIDRIKSDGAKAWGLATPPASHYRFSGSVENIIPDSKGQDIVHVSTTRLCKDYCLVSNLPIAVGMYDTFGRDGVYFEIVIQEMHPPASFLAVGTCCQPYPVFRLPGWNRESTGWHLDDLRKFFEDSDGGRDYTNHGRPLPLPFRPEDPSQQYIPTGSTVGCGYIFSTGSIFYTFNGLRLPDAFSGAHLPRHERDVFAAIGVSGQTKFDVNFGGEPFRWLPGNTWPWRVEGLVGRSILGEGGSSSGAGGEELPAYSS</sequence>
<gene>
    <name evidence="3" type="ORF">BDP27DRAFT_1327300</name>
    <name evidence="2" type="ORF">BDP27DRAFT_1350080</name>
</gene>
<dbReference type="SMART" id="SM00449">
    <property type="entry name" value="SPRY"/>
    <property type="match status" value="1"/>
</dbReference>
<dbReference type="EMBL" id="JADNRY010000733">
    <property type="protein sequence ID" value="KAF9028529.1"/>
    <property type="molecule type" value="Genomic_DNA"/>
</dbReference>
<dbReference type="Pfam" id="PF00622">
    <property type="entry name" value="SPRY"/>
    <property type="match status" value="1"/>
</dbReference>